<keyword evidence="3 5" id="KW-1133">Transmembrane helix</keyword>
<feature type="transmembrane region" description="Helical" evidence="5">
    <location>
        <begin position="221"/>
        <end position="240"/>
    </location>
</feature>
<feature type="domain" description="EamA" evidence="6">
    <location>
        <begin position="7"/>
        <end position="114"/>
    </location>
</feature>
<keyword evidence="4 5" id="KW-0472">Membrane</keyword>
<feature type="transmembrane region" description="Helical" evidence="5">
    <location>
        <begin position="72"/>
        <end position="90"/>
    </location>
</feature>
<dbReference type="Pfam" id="PF00892">
    <property type="entry name" value="EamA"/>
    <property type="match status" value="2"/>
</dbReference>
<evidence type="ECO:0000313" key="7">
    <source>
        <dbReference type="EMBL" id="QBE63176.1"/>
    </source>
</evidence>
<comment type="subcellular location">
    <subcellularLocation>
        <location evidence="1">Membrane</location>
        <topology evidence="1">Multi-pass membrane protein</topology>
    </subcellularLocation>
</comment>
<dbReference type="GO" id="GO:0016020">
    <property type="term" value="C:membrane"/>
    <property type="evidence" value="ECO:0007669"/>
    <property type="project" value="UniProtKB-SubCell"/>
</dbReference>
<feature type="transmembrane region" description="Helical" evidence="5">
    <location>
        <begin position="276"/>
        <end position="296"/>
    </location>
</feature>
<dbReference type="InterPro" id="IPR050638">
    <property type="entry name" value="AA-Vitamin_Transporters"/>
</dbReference>
<dbReference type="AlphaFoldDB" id="A0A4P6KW99"/>
<proteinExistence type="predicted"/>
<dbReference type="PANTHER" id="PTHR32322:SF9">
    <property type="entry name" value="AMINO-ACID METABOLITE EFFLUX PUMP-RELATED"/>
    <property type="match status" value="1"/>
</dbReference>
<keyword evidence="8" id="KW-1185">Reference proteome</keyword>
<evidence type="ECO:0000256" key="2">
    <source>
        <dbReference type="ARBA" id="ARBA00022692"/>
    </source>
</evidence>
<feature type="transmembrane region" description="Helical" evidence="5">
    <location>
        <begin position="9"/>
        <end position="30"/>
    </location>
</feature>
<feature type="transmembrane region" description="Helical" evidence="5">
    <location>
        <begin position="42"/>
        <end position="60"/>
    </location>
</feature>
<dbReference type="OrthoDB" id="7216522at2"/>
<sequence length="317" mass="33007">MVEQHRRGVAAGIAAGAVWGLIFIAPELAPGFTPMQLSAGRYLAYGVIAALLLAPSWRAVTARLGAAEWRALAGLGLAGNIVYYVLLAAAVQAGGVAMASLVIGLAPIAITLAGSRDRHAVPLRRLAPSLLLSAAGLACIGRDALAGPGSLAGLLCALGALVSWTLYTVWNSRVLARVTSVSGGQWSLLVGVVTGLEALVLAVPAFVWAEGTHEAAAWWRFIGVVGAVGLLCSVFANTLWNFASRALPLALTGQMIVFETLFGLLYGFLWEGRWPTMYESAAVALLVGGVVSCAAAHRKERPEPARAGRARPRPRAL</sequence>
<dbReference type="Proteomes" id="UP000290637">
    <property type="component" value="Chromosome"/>
</dbReference>
<accession>A0A4P6KW99</accession>
<evidence type="ECO:0000259" key="6">
    <source>
        <dbReference type="Pfam" id="PF00892"/>
    </source>
</evidence>
<evidence type="ECO:0000313" key="8">
    <source>
        <dbReference type="Proteomes" id="UP000290637"/>
    </source>
</evidence>
<evidence type="ECO:0000256" key="5">
    <source>
        <dbReference type="SAM" id="Phobius"/>
    </source>
</evidence>
<gene>
    <name evidence="7" type="ORF">EWM63_09540</name>
</gene>
<reference evidence="7 8" key="1">
    <citation type="submission" date="2019-02" db="EMBL/GenBank/DDBJ databases">
        <title>Draft Genome Sequences of Six Type Strains of the Genus Massilia.</title>
        <authorList>
            <person name="Miess H."/>
            <person name="Frediansyhah A."/>
            <person name="Gross H."/>
        </authorList>
    </citation>
    <scope>NUCLEOTIDE SEQUENCE [LARGE SCALE GENOMIC DNA]</scope>
    <source>
        <strain evidence="7 8">DSM 17473</strain>
    </source>
</reference>
<name>A0A4P6KW99_9BURK</name>
<keyword evidence="2 5" id="KW-0812">Transmembrane</keyword>
<dbReference type="RefSeq" id="WP_130186305.1">
    <property type="nucleotide sequence ID" value="NZ_CP035913.1"/>
</dbReference>
<feature type="transmembrane region" description="Helical" evidence="5">
    <location>
        <begin position="151"/>
        <end position="170"/>
    </location>
</feature>
<evidence type="ECO:0000256" key="4">
    <source>
        <dbReference type="ARBA" id="ARBA00023136"/>
    </source>
</evidence>
<feature type="transmembrane region" description="Helical" evidence="5">
    <location>
        <begin position="126"/>
        <end position="145"/>
    </location>
</feature>
<dbReference type="PANTHER" id="PTHR32322">
    <property type="entry name" value="INNER MEMBRANE TRANSPORTER"/>
    <property type="match status" value="1"/>
</dbReference>
<evidence type="ECO:0000256" key="1">
    <source>
        <dbReference type="ARBA" id="ARBA00004141"/>
    </source>
</evidence>
<dbReference type="EMBL" id="CP035913">
    <property type="protein sequence ID" value="QBE63176.1"/>
    <property type="molecule type" value="Genomic_DNA"/>
</dbReference>
<dbReference type="InterPro" id="IPR000620">
    <property type="entry name" value="EamA_dom"/>
</dbReference>
<feature type="domain" description="EamA" evidence="6">
    <location>
        <begin position="152"/>
        <end position="291"/>
    </location>
</feature>
<organism evidence="7 8">
    <name type="scientific">Pseudoduganella lutea</name>
    <dbReference type="NCBI Taxonomy" id="321985"/>
    <lineage>
        <taxon>Bacteria</taxon>
        <taxon>Pseudomonadati</taxon>
        <taxon>Pseudomonadota</taxon>
        <taxon>Betaproteobacteria</taxon>
        <taxon>Burkholderiales</taxon>
        <taxon>Oxalobacteraceae</taxon>
        <taxon>Telluria group</taxon>
        <taxon>Pseudoduganella</taxon>
    </lineage>
</organism>
<feature type="transmembrane region" description="Helical" evidence="5">
    <location>
        <begin position="186"/>
        <end position="209"/>
    </location>
</feature>
<feature type="transmembrane region" description="Helical" evidence="5">
    <location>
        <begin position="247"/>
        <end position="270"/>
    </location>
</feature>
<feature type="transmembrane region" description="Helical" evidence="5">
    <location>
        <begin position="96"/>
        <end position="114"/>
    </location>
</feature>
<evidence type="ECO:0000256" key="3">
    <source>
        <dbReference type="ARBA" id="ARBA00022989"/>
    </source>
</evidence>
<protein>
    <submittedName>
        <fullName evidence="7">DMT family transporter</fullName>
    </submittedName>
</protein>
<dbReference type="KEGG" id="plue:EWM63_09540"/>